<reference evidence="8" key="1">
    <citation type="submission" date="2018-05" db="EMBL/GenBank/DDBJ databases">
        <authorList>
            <person name="Lanie J.A."/>
            <person name="Ng W.-L."/>
            <person name="Kazmierczak K.M."/>
            <person name="Andrzejewski T.M."/>
            <person name="Davidsen T.M."/>
            <person name="Wayne K.J."/>
            <person name="Tettelin H."/>
            <person name="Glass J.I."/>
            <person name="Rusch D."/>
            <person name="Podicherti R."/>
            <person name="Tsui H.-C.T."/>
            <person name="Winkler M.E."/>
        </authorList>
    </citation>
    <scope>NUCLEOTIDE SEQUENCE</scope>
</reference>
<proteinExistence type="inferred from homology"/>
<comment type="similarity">
    <text evidence="1">Belongs to the GHMP kinase family. GalK subfamily.</text>
</comment>
<dbReference type="GO" id="GO:0005829">
    <property type="term" value="C:cytosol"/>
    <property type="evidence" value="ECO:0007669"/>
    <property type="project" value="TreeGrafter"/>
</dbReference>
<dbReference type="InterPro" id="IPR006204">
    <property type="entry name" value="GHMP_kinase_N_dom"/>
</dbReference>
<dbReference type="InterPro" id="IPR020568">
    <property type="entry name" value="Ribosomal_Su5_D2-typ_SF"/>
</dbReference>
<evidence type="ECO:0008006" key="9">
    <source>
        <dbReference type="Google" id="ProtNLM"/>
    </source>
</evidence>
<dbReference type="PRINTS" id="PR00473">
    <property type="entry name" value="GALCTOKINASE"/>
</dbReference>
<dbReference type="FunFam" id="3.30.230.10:FF:000017">
    <property type="entry name" value="Galactokinase"/>
    <property type="match status" value="1"/>
</dbReference>
<dbReference type="SUPFAM" id="SSF54211">
    <property type="entry name" value="Ribosomal protein S5 domain 2-like"/>
    <property type="match status" value="1"/>
</dbReference>
<evidence type="ECO:0000256" key="2">
    <source>
        <dbReference type="ARBA" id="ARBA00022679"/>
    </source>
</evidence>
<evidence type="ECO:0000259" key="6">
    <source>
        <dbReference type="Pfam" id="PF00288"/>
    </source>
</evidence>
<protein>
    <recommendedName>
        <fullName evidence="9">Galactokinase N-terminal domain-containing protein</fullName>
    </recommendedName>
</protein>
<evidence type="ECO:0000256" key="3">
    <source>
        <dbReference type="ARBA" id="ARBA00022741"/>
    </source>
</evidence>
<feature type="domain" description="GHMP kinase N-terminal" evidence="6">
    <location>
        <begin position="65"/>
        <end position="134"/>
    </location>
</feature>
<sequence>VNIIGEHTDYNEGFVFPAAINFGTWVAATKRTDNDIVVTAMDYENQQNQFSLSDINYDEEQGWANYVRGVVKVFKEAMPDFGGANLLVTGNVPQGAGLSSSASFEVAILKALSALYELPLDGVQAALLGQKAEN</sequence>
<dbReference type="Pfam" id="PF10509">
    <property type="entry name" value="GalKase_gal_bdg"/>
    <property type="match status" value="1"/>
</dbReference>
<dbReference type="InterPro" id="IPR019539">
    <property type="entry name" value="GalKase_N"/>
</dbReference>
<dbReference type="PROSITE" id="PS00627">
    <property type="entry name" value="GHMP_KINASES_ATP"/>
    <property type="match status" value="1"/>
</dbReference>
<keyword evidence="4" id="KW-0418">Kinase</keyword>
<evidence type="ECO:0000256" key="1">
    <source>
        <dbReference type="ARBA" id="ARBA00006566"/>
    </source>
</evidence>
<gene>
    <name evidence="8" type="ORF">METZ01_LOCUS293227</name>
</gene>
<evidence type="ECO:0000313" key="8">
    <source>
        <dbReference type="EMBL" id="SVC40373.1"/>
    </source>
</evidence>
<dbReference type="EMBL" id="UINC01089349">
    <property type="protein sequence ID" value="SVC40373.1"/>
    <property type="molecule type" value="Genomic_DNA"/>
</dbReference>
<dbReference type="InterPro" id="IPR000705">
    <property type="entry name" value="Galactokinase"/>
</dbReference>
<dbReference type="Pfam" id="PF00288">
    <property type="entry name" value="GHMP_kinases_N"/>
    <property type="match status" value="1"/>
</dbReference>
<feature type="non-terminal residue" evidence="8">
    <location>
        <position position="134"/>
    </location>
</feature>
<dbReference type="InterPro" id="IPR006203">
    <property type="entry name" value="GHMP_knse_ATP-bd_CS"/>
</dbReference>
<organism evidence="8">
    <name type="scientific">marine metagenome</name>
    <dbReference type="NCBI Taxonomy" id="408172"/>
    <lineage>
        <taxon>unclassified sequences</taxon>
        <taxon>metagenomes</taxon>
        <taxon>ecological metagenomes</taxon>
    </lineage>
</organism>
<dbReference type="InterPro" id="IPR014721">
    <property type="entry name" value="Ribsml_uS5_D2-typ_fold_subgr"/>
</dbReference>
<dbReference type="PANTHER" id="PTHR10457">
    <property type="entry name" value="MEVALONATE KINASE/GALACTOKINASE"/>
    <property type="match status" value="1"/>
</dbReference>
<dbReference type="PANTHER" id="PTHR10457:SF7">
    <property type="entry name" value="GALACTOKINASE-RELATED"/>
    <property type="match status" value="1"/>
</dbReference>
<evidence type="ECO:0000259" key="7">
    <source>
        <dbReference type="Pfam" id="PF10509"/>
    </source>
</evidence>
<feature type="non-terminal residue" evidence="8">
    <location>
        <position position="1"/>
    </location>
</feature>
<evidence type="ECO:0000256" key="5">
    <source>
        <dbReference type="ARBA" id="ARBA00022840"/>
    </source>
</evidence>
<dbReference type="Gene3D" id="3.30.230.10">
    <property type="match status" value="1"/>
</dbReference>
<dbReference type="AlphaFoldDB" id="A0A382LV61"/>
<keyword evidence="5" id="KW-0067">ATP-binding</keyword>
<keyword evidence="3" id="KW-0547">Nucleotide-binding</keyword>
<feature type="domain" description="Galactokinase N-terminal" evidence="7">
    <location>
        <begin position="1"/>
        <end position="30"/>
    </location>
</feature>
<accession>A0A382LV61</accession>
<evidence type="ECO:0000256" key="4">
    <source>
        <dbReference type="ARBA" id="ARBA00022777"/>
    </source>
</evidence>
<keyword evidence="2" id="KW-0808">Transferase</keyword>
<dbReference type="GO" id="GO:0005524">
    <property type="term" value="F:ATP binding"/>
    <property type="evidence" value="ECO:0007669"/>
    <property type="project" value="UniProtKB-KW"/>
</dbReference>
<dbReference type="GO" id="GO:0004335">
    <property type="term" value="F:galactokinase activity"/>
    <property type="evidence" value="ECO:0007669"/>
    <property type="project" value="InterPro"/>
</dbReference>
<dbReference type="GO" id="GO:0006012">
    <property type="term" value="P:galactose metabolic process"/>
    <property type="evidence" value="ECO:0007669"/>
    <property type="project" value="InterPro"/>
</dbReference>
<name>A0A382LV61_9ZZZZ</name>